<dbReference type="PANTHER" id="PTHR35038:SF6">
    <property type="entry name" value="SURFACE LOCALIZED DECAHEME CYTOCHROME C LIPOPROTEIN"/>
    <property type="match status" value="1"/>
</dbReference>
<dbReference type="InterPro" id="IPR020015">
    <property type="entry name" value="Decahaem_cyt-c_DmsE"/>
</dbReference>
<proteinExistence type="predicted"/>
<dbReference type="InterPro" id="IPR036280">
    <property type="entry name" value="Multihaem_cyt_sf"/>
</dbReference>
<dbReference type="RefSeq" id="WP_207379877.1">
    <property type="nucleotide sequence ID" value="NZ_CP071502.1"/>
</dbReference>
<feature type="domain" description="Cytochrome c-type protein NrfB-like" evidence="4">
    <location>
        <begin position="72"/>
        <end position="154"/>
    </location>
</feature>
<feature type="signal peptide" evidence="2">
    <location>
        <begin position="1"/>
        <end position="21"/>
    </location>
</feature>
<name>A0ABX7R0W8_9GAMM</name>
<evidence type="ECO:0000256" key="2">
    <source>
        <dbReference type="SAM" id="SignalP"/>
    </source>
</evidence>
<dbReference type="Gene3D" id="3.90.10.10">
    <property type="entry name" value="Cytochrome C3"/>
    <property type="match status" value="1"/>
</dbReference>
<keyword evidence="6" id="KW-1185">Reference proteome</keyword>
<sequence>MKKLSLLAAVGWLLLAQPAIADDGPQYDPRGTKGCMKCHDVDAQKPIMAIQHTVHAVIADKDSPFAKDNRGCESCHGPSAGHGANLQDDEVRPAPAINFNTSLGLSPVKDREEACLNCHQKQGHVAQWQGSAHEQADVSCTSCHELHTQNDPMLDKKLQAEKCYSCHTNERIDSNRASHHPMKEGLVTCSDCHQVHGSNGPSLLTGFTVNETCYSCHAEKRGPFLWEHEPVTENCLNCHLAHGSNNMRLLKVRSPYLCQSCHMQKGGHDSALNLPGDSKFDQKGCVNCHSSVHGSNHPSGIKRHR</sequence>
<dbReference type="InterPro" id="IPR051829">
    <property type="entry name" value="Multiheme_Cytochr_ET"/>
</dbReference>
<dbReference type="InterPro" id="IPR053875">
    <property type="entry name" value="Cytochrom_c_NrfB-like_dom"/>
</dbReference>
<organism evidence="5 6">
    <name type="scientific">Shewanella sedimentimangrovi</name>
    <dbReference type="NCBI Taxonomy" id="2814293"/>
    <lineage>
        <taxon>Bacteria</taxon>
        <taxon>Pseudomonadati</taxon>
        <taxon>Pseudomonadota</taxon>
        <taxon>Gammaproteobacteria</taxon>
        <taxon>Alteromonadales</taxon>
        <taxon>Shewanellaceae</taxon>
        <taxon>Shewanella</taxon>
    </lineage>
</organism>
<feature type="chain" id="PRO_5045659198" evidence="2">
    <location>
        <begin position="22"/>
        <end position="305"/>
    </location>
</feature>
<dbReference type="NCBIfam" id="TIGR01905">
    <property type="entry name" value="paired_CXXCH_1"/>
    <property type="match status" value="2"/>
</dbReference>
<keyword evidence="1 2" id="KW-0732">Signal</keyword>
<reference evidence="5 6" key="1">
    <citation type="submission" date="2021-03" db="EMBL/GenBank/DDBJ databases">
        <title>Novel species identification of genus Shewanella.</title>
        <authorList>
            <person name="Liu G."/>
            <person name="Zhang Q."/>
        </authorList>
    </citation>
    <scope>NUCLEOTIDE SEQUENCE [LARGE SCALE GENOMIC DNA]</scope>
    <source>
        <strain evidence="5 6">FJAT-52962</strain>
    </source>
</reference>
<feature type="domain" description="Doubled CXXCH motif" evidence="3">
    <location>
        <begin position="179"/>
        <end position="221"/>
    </location>
</feature>
<dbReference type="Gene3D" id="1.10.1130.10">
    <property type="entry name" value="Flavocytochrome C3, Chain A"/>
    <property type="match status" value="1"/>
</dbReference>
<dbReference type="Proteomes" id="UP000663207">
    <property type="component" value="Chromosome"/>
</dbReference>
<accession>A0ABX7R0W8</accession>
<protein>
    <submittedName>
        <fullName evidence="5">DmsE family decaheme c-type cytochrome</fullName>
    </submittedName>
</protein>
<dbReference type="InterPro" id="IPR010177">
    <property type="entry name" value="Paired_CXXCH_1"/>
</dbReference>
<dbReference type="NCBIfam" id="TIGR03508">
    <property type="entry name" value="decahem_SO"/>
    <property type="match status" value="1"/>
</dbReference>
<gene>
    <name evidence="5" type="ORF">JYB85_14670</name>
</gene>
<evidence type="ECO:0000313" key="6">
    <source>
        <dbReference type="Proteomes" id="UP000663207"/>
    </source>
</evidence>
<dbReference type="EMBL" id="CP071502">
    <property type="protein sequence ID" value="QSX36515.1"/>
    <property type="molecule type" value="Genomic_DNA"/>
</dbReference>
<evidence type="ECO:0000313" key="5">
    <source>
        <dbReference type="EMBL" id="QSX36515.1"/>
    </source>
</evidence>
<evidence type="ECO:0000259" key="4">
    <source>
        <dbReference type="Pfam" id="PF22678"/>
    </source>
</evidence>
<feature type="domain" description="Doubled CXXCH motif" evidence="3">
    <location>
        <begin position="228"/>
        <end position="265"/>
    </location>
</feature>
<dbReference type="SUPFAM" id="SSF48695">
    <property type="entry name" value="Multiheme cytochromes"/>
    <property type="match status" value="1"/>
</dbReference>
<evidence type="ECO:0000256" key="1">
    <source>
        <dbReference type="ARBA" id="ARBA00022729"/>
    </source>
</evidence>
<evidence type="ECO:0000259" key="3">
    <source>
        <dbReference type="Pfam" id="PF09699"/>
    </source>
</evidence>
<dbReference type="Pfam" id="PF09699">
    <property type="entry name" value="Paired_CXXCH_1"/>
    <property type="match status" value="2"/>
</dbReference>
<dbReference type="Pfam" id="PF22678">
    <property type="entry name" value="Cytochrom_c_NrfB-like"/>
    <property type="match status" value="1"/>
</dbReference>
<dbReference type="PANTHER" id="PTHR35038">
    <property type="entry name" value="DISSIMILATORY SULFITE REDUCTASE SIRA"/>
    <property type="match status" value="1"/>
</dbReference>